<dbReference type="STRING" id="64971.SAMN05421831_109101"/>
<accession>A0A1H6TJS1</accession>
<proteinExistence type="predicted"/>
<dbReference type="Proteomes" id="UP000242999">
    <property type="component" value="Unassembled WGS sequence"/>
</dbReference>
<keyword evidence="1" id="KW-0812">Transmembrane</keyword>
<evidence type="ECO:0000256" key="1">
    <source>
        <dbReference type="SAM" id="Phobius"/>
    </source>
</evidence>
<evidence type="ECO:0000313" key="2">
    <source>
        <dbReference type="EMBL" id="SEI76002.1"/>
    </source>
</evidence>
<feature type="transmembrane region" description="Helical" evidence="1">
    <location>
        <begin position="12"/>
        <end position="34"/>
    </location>
</feature>
<evidence type="ECO:0000313" key="3">
    <source>
        <dbReference type="Proteomes" id="UP000242999"/>
    </source>
</evidence>
<name>A0A1H6TJS1_9GAMM</name>
<dbReference type="EMBL" id="FNYH01000009">
    <property type="protein sequence ID" value="SEI76002.1"/>
    <property type="molecule type" value="Genomic_DNA"/>
</dbReference>
<dbReference type="RefSeq" id="WP_093310759.1">
    <property type="nucleotide sequence ID" value="NZ_FNYH01000009.1"/>
</dbReference>
<organism evidence="2 3">
    <name type="scientific">Allopseudospirillum japonicum</name>
    <dbReference type="NCBI Taxonomy" id="64971"/>
    <lineage>
        <taxon>Bacteria</taxon>
        <taxon>Pseudomonadati</taxon>
        <taxon>Pseudomonadota</taxon>
        <taxon>Gammaproteobacteria</taxon>
        <taxon>Oceanospirillales</taxon>
        <taxon>Oceanospirillaceae</taxon>
        <taxon>Allopseudospirillum</taxon>
    </lineage>
</organism>
<keyword evidence="1" id="KW-0472">Membrane</keyword>
<gene>
    <name evidence="2" type="ORF">SAMN05421831_109101</name>
</gene>
<reference evidence="3" key="1">
    <citation type="submission" date="2016-10" db="EMBL/GenBank/DDBJ databases">
        <authorList>
            <person name="Varghese N."/>
            <person name="Submissions S."/>
        </authorList>
    </citation>
    <scope>NUCLEOTIDE SEQUENCE [LARGE SCALE GENOMIC DNA]</scope>
    <source>
        <strain evidence="3">DSM 7165</strain>
    </source>
</reference>
<keyword evidence="1" id="KW-1133">Transmembrane helix</keyword>
<sequence length="72" mass="8486">MLKRLKSKPRRPAYQLGLEIVLILLVKVILMSWMHHHWFSAPTVPTDGEQRLQELWFSSLENPSPLESRHVI</sequence>
<dbReference type="AlphaFoldDB" id="A0A1H6TJS1"/>
<protein>
    <submittedName>
        <fullName evidence="2">Uncharacterized protein</fullName>
    </submittedName>
</protein>
<keyword evidence="3" id="KW-1185">Reference proteome</keyword>